<dbReference type="RefSeq" id="WP_146835445.1">
    <property type="nucleotide sequence ID" value="NZ_BJVQ01000012.1"/>
</dbReference>
<keyword evidence="4" id="KW-1185">Reference proteome</keyword>
<sequence length="198" mass="20396">MTTTRRPALPALAAALLLALTAACSPSPAEPTPTAVATADASADALDTYAAMGAEDLIAALEATPLDERPADLLASVRPHEVLLSRDGREVAVPAPEGKHYLSIAPYVSGTHDCFFHSLTTCTGELGGEQVAVTIVDDASGEVYVDETTTLHDNGFAGFWLPDGRTATVTVEADGRAGTATVSTGDEDLTCLTSLRLA</sequence>
<organism evidence="2 4">
    <name type="scientific">Cellulomonas hominis</name>
    <dbReference type="NCBI Taxonomy" id="156981"/>
    <lineage>
        <taxon>Bacteria</taxon>
        <taxon>Bacillati</taxon>
        <taxon>Actinomycetota</taxon>
        <taxon>Actinomycetes</taxon>
        <taxon>Micrococcales</taxon>
        <taxon>Cellulomonadaceae</taxon>
        <taxon>Cellulomonas</taxon>
    </lineage>
</organism>
<dbReference type="PROSITE" id="PS51318">
    <property type="entry name" value="TAT"/>
    <property type="match status" value="1"/>
</dbReference>
<dbReference type="EMBL" id="JACHDN010000001">
    <property type="protein sequence ID" value="MBB5472065.1"/>
    <property type="molecule type" value="Genomic_DNA"/>
</dbReference>
<dbReference type="Proteomes" id="UP000321723">
    <property type="component" value="Unassembled WGS sequence"/>
</dbReference>
<reference evidence="2 4" key="1">
    <citation type="submission" date="2019-07" db="EMBL/GenBank/DDBJ databases">
        <title>Whole genome shotgun sequence of Cellulomonas hominis NBRC 16055.</title>
        <authorList>
            <person name="Hosoyama A."/>
            <person name="Uohara A."/>
            <person name="Ohji S."/>
            <person name="Ichikawa N."/>
        </authorList>
    </citation>
    <scope>NUCLEOTIDE SEQUENCE [LARGE SCALE GENOMIC DNA]</scope>
    <source>
        <strain evidence="2 4">NBRC 16055</strain>
    </source>
</reference>
<gene>
    <name evidence="2" type="ORF">CHO01_13170</name>
    <name evidence="3" type="ORF">HNR08_000801</name>
</gene>
<dbReference type="EMBL" id="BJVQ01000012">
    <property type="protein sequence ID" value="GEL46201.1"/>
    <property type="molecule type" value="Genomic_DNA"/>
</dbReference>
<evidence type="ECO:0000313" key="2">
    <source>
        <dbReference type="EMBL" id="GEL46201.1"/>
    </source>
</evidence>
<accession>A0A511FAA9</accession>
<evidence type="ECO:0000313" key="4">
    <source>
        <dbReference type="Proteomes" id="UP000321723"/>
    </source>
</evidence>
<dbReference type="Proteomes" id="UP000564629">
    <property type="component" value="Unassembled WGS sequence"/>
</dbReference>
<evidence type="ECO:0000313" key="3">
    <source>
        <dbReference type="EMBL" id="MBB5472065.1"/>
    </source>
</evidence>
<dbReference type="OrthoDB" id="73040at2"/>
<protein>
    <recommendedName>
        <fullName evidence="6">CueP family metal-binding protein</fullName>
    </recommendedName>
</protein>
<feature type="chain" id="PRO_5036363240" description="CueP family metal-binding protein" evidence="1">
    <location>
        <begin position="30"/>
        <end position="198"/>
    </location>
</feature>
<dbReference type="InterPro" id="IPR047808">
    <property type="entry name" value="CueP-like"/>
</dbReference>
<dbReference type="InterPro" id="IPR011045">
    <property type="entry name" value="N2O_reductase_N"/>
</dbReference>
<dbReference type="AlphaFoldDB" id="A0A511FAA9"/>
<reference evidence="3 5" key="2">
    <citation type="submission" date="2020-08" db="EMBL/GenBank/DDBJ databases">
        <title>Sequencing the genomes of 1000 actinobacteria strains.</title>
        <authorList>
            <person name="Klenk H.-P."/>
        </authorList>
    </citation>
    <scope>NUCLEOTIDE SEQUENCE [LARGE SCALE GENOMIC DNA]</scope>
    <source>
        <strain evidence="3 5">DSM 9581</strain>
    </source>
</reference>
<dbReference type="Gene3D" id="2.60.40.3700">
    <property type="match status" value="1"/>
</dbReference>
<dbReference type="SUPFAM" id="SSF50974">
    <property type="entry name" value="Nitrous oxide reductase, N-terminal domain"/>
    <property type="match status" value="1"/>
</dbReference>
<dbReference type="Pfam" id="PF21172">
    <property type="entry name" value="CueP"/>
    <property type="match status" value="1"/>
</dbReference>
<evidence type="ECO:0008006" key="6">
    <source>
        <dbReference type="Google" id="ProtNLM"/>
    </source>
</evidence>
<keyword evidence="1" id="KW-0732">Signal</keyword>
<evidence type="ECO:0000313" key="5">
    <source>
        <dbReference type="Proteomes" id="UP000564629"/>
    </source>
</evidence>
<dbReference type="InterPro" id="IPR006311">
    <property type="entry name" value="TAT_signal"/>
</dbReference>
<name>A0A511FAA9_9CELL</name>
<dbReference type="PROSITE" id="PS51257">
    <property type="entry name" value="PROKAR_LIPOPROTEIN"/>
    <property type="match status" value="1"/>
</dbReference>
<evidence type="ECO:0000256" key="1">
    <source>
        <dbReference type="SAM" id="SignalP"/>
    </source>
</evidence>
<comment type="caution">
    <text evidence="2">The sequence shown here is derived from an EMBL/GenBank/DDBJ whole genome shotgun (WGS) entry which is preliminary data.</text>
</comment>
<proteinExistence type="predicted"/>
<feature type="signal peptide" evidence="1">
    <location>
        <begin position="1"/>
        <end position="29"/>
    </location>
</feature>
<dbReference type="NCBIfam" id="NF038094">
    <property type="entry name" value="CueP_fam"/>
    <property type="match status" value="1"/>
</dbReference>